<reference evidence="1 3" key="2">
    <citation type="journal article" date="2013" name="Nature">
        <title>Insights into bilaterian evolution from three spiralian genomes.</title>
        <authorList>
            <person name="Simakov O."/>
            <person name="Marletaz F."/>
            <person name="Cho S.J."/>
            <person name="Edsinger-Gonzales E."/>
            <person name="Havlak P."/>
            <person name="Hellsten U."/>
            <person name="Kuo D.H."/>
            <person name="Larsson T."/>
            <person name="Lv J."/>
            <person name="Arendt D."/>
            <person name="Savage R."/>
            <person name="Osoegawa K."/>
            <person name="de Jong P."/>
            <person name="Grimwood J."/>
            <person name="Chapman J.A."/>
            <person name="Shapiro H."/>
            <person name="Aerts A."/>
            <person name="Otillar R.P."/>
            <person name="Terry A.Y."/>
            <person name="Boore J.L."/>
            <person name="Grigoriev I.V."/>
            <person name="Lindberg D.R."/>
            <person name="Seaver E.C."/>
            <person name="Weisblat D.A."/>
            <person name="Putnam N.H."/>
            <person name="Rokhsar D.S."/>
        </authorList>
    </citation>
    <scope>NUCLEOTIDE SEQUENCE</scope>
    <source>
        <strain evidence="1 3">I ESC-2004</strain>
    </source>
</reference>
<gene>
    <name evidence="1" type="ORF">CAPTEDRAFT_199548</name>
</gene>
<reference evidence="3" key="1">
    <citation type="submission" date="2012-12" db="EMBL/GenBank/DDBJ databases">
        <authorList>
            <person name="Hellsten U."/>
            <person name="Grimwood J."/>
            <person name="Chapman J.A."/>
            <person name="Shapiro H."/>
            <person name="Aerts A."/>
            <person name="Otillar R.P."/>
            <person name="Terry A.Y."/>
            <person name="Boore J.L."/>
            <person name="Simakov O."/>
            <person name="Marletaz F."/>
            <person name="Cho S.-J."/>
            <person name="Edsinger-Gonzales E."/>
            <person name="Havlak P."/>
            <person name="Kuo D.-H."/>
            <person name="Larsson T."/>
            <person name="Lv J."/>
            <person name="Arendt D."/>
            <person name="Savage R."/>
            <person name="Osoegawa K."/>
            <person name="de Jong P."/>
            <person name="Lindberg D.R."/>
            <person name="Seaver E.C."/>
            <person name="Weisblat D.A."/>
            <person name="Putnam N.H."/>
            <person name="Grigoriev I.V."/>
            <person name="Rokhsar D.S."/>
        </authorList>
    </citation>
    <scope>NUCLEOTIDE SEQUENCE</scope>
    <source>
        <strain evidence="3">I ESC-2004</strain>
    </source>
</reference>
<dbReference type="Proteomes" id="UP000014760">
    <property type="component" value="Unassembled WGS sequence"/>
</dbReference>
<evidence type="ECO:0000313" key="2">
    <source>
        <dbReference type="EnsemblMetazoa" id="CapteP199548"/>
    </source>
</evidence>
<organism evidence="1">
    <name type="scientific">Capitella teleta</name>
    <name type="common">Polychaete worm</name>
    <dbReference type="NCBI Taxonomy" id="283909"/>
    <lineage>
        <taxon>Eukaryota</taxon>
        <taxon>Metazoa</taxon>
        <taxon>Spiralia</taxon>
        <taxon>Lophotrochozoa</taxon>
        <taxon>Annelida</taxon>
        <taxon>Polychaeta</taxon>
        <taxon>Sedentaria</taxon>
        <taxon>Scolecida</taxon>
        <taxon>Capitellidae</taxon>
        <taxon>Capitella</taxon>
    </lineage>
</organism>
<dbReference type="EnsemblMetazoa" id="CapteT199548">
    <property type="protein sequence ID" value="CapteP199548"/>
    <property type="gene ID" value="CapteG199548"/>
</dbReference>
<dbReference type="HOGENOM" id="CLU_2148216_0_0_1"/>
<evidence type="ECO:0000313" key="3">
    <source>
        <dbReference type="Proteomes" id="UP000014760"/>
    </source>
</evidence>
<proteinExistence type="predicted"/>
<keyword evidence="3" id="KW-1185">Reference proteome</keyword>
<dbReference type="AlphaFoldDB" id="R7UMH5"/>
<name>R7UMH5_CAPTE</name>
<sequence>MAVYYLLFSWKLSHTKMQSLSYSSFTSNPSWGRKDSGSGPVTEAFNMSLLFLSKCMHTFRVLTVYMYWKLITGNCVFCECRRFVVCLYRSENYIKACWVMPSPIFKIRPLMP</sequence>
<evidence type="ECO:0000313" key="1">
    <source>
        <dbReference type="EMBL" id="ELU07739.1"/>
    </source>
</evidence>
<reference evidence="2" key="3">
    <citation type="submission" date="2015-06" db="UniProtKB">
        <authorList>
            <consortium name="EnsemblMetazoa"/>
        </authorList>
    </citation>
    <scope>IDENTIFICATION</scope>
</reference>
<dbReference type="EMBL" id="KB299620">
    <property type="protein sequence ID" value="ELU07739.1"/>
    <property type="molecule type" value="Genomic_DNA"/>
</dbReference>
<protein>
    <submittedName>
        <fullName evidence="1 2">Uncharacterized protein</fullName>
    </submittedName>
</protein>
<accession>R7UMH5</accession>
<dbReference type="EMBL" id="AMQN01006969">
    <property type="status" value="NOT_ANNOTATED_CDS"/>
    <property type="molecule type" value="Genomic_DNA"/>
</dbReference>